<dbReference type="WBParaSite" id="GPLIN_000657100">
    <property type="protein sequence ID" value="GPLIN_000657100"/>
    <property type="gene ID" value="GPLIN_000657100"/>
</dbReference>
<keyword evidence="1" id="KW-1185">Reference proteome</keyword>
<evidence type="ECO:0000313" key="1">
    <source>
        <dbReference type="Proteomes" id="UP000050741"/>
    </source>
</evidence>
<dbReference type="AlphaFoldDB" id="A0A183C128"/>
<reference evidence="1" key="2">
    <citation type="submission" date="2014-05" db="EMBL/GenBank/DDBJ databases">
        <title>The genome and life-stage specific transcriptomes of Globodera pallida elucidate key aspects of plant parasitism by a cyst nematode.</title>
        <authorList>
            <person name="Cotton J.A."/>
            <person name="Lilley C.J."/>
            <person name="Jones L.M."/>
            <person name="Kikuchi T."/>
            <person name="Reid A.J."/>
            <person name="Thorpe P."/>
            <person name="Tsai I.J."/>
            <person name="Beasley H."/>
            <person name="Blok V."/>
            <person name="Cock P.J.A."/>
            <person name="Van den Akker S.E."/>
            <person name="Holroyd N."/>
            <person name="Hunt M."/>
            <person name="Mantelin S."/>
            <person name="Naghra H."/>
            <person name="Pain A."/>
            <person name="Palomares-Rius J.E."/>
            <person name="Zarowiecki M."/>
            <person name="Berriman M."/>
            <person name="Jones J.T."/>
            <person name="Urwin P.E."/>
        </authorList>
    </citation>
    <scope>NUCLEOTIDE SEQUENCE [LARGE SCALE GENOMIC DNA]</scope>
    <source>
        <strain evidence="1">Lindley</strain>
    </source>
</reference>
<proteinExistence type="predicted"/>
<evidence type="ECO:0000313" key="2">
    <source>
        <dbReference type="WBParaSite" id="GPLIN_000657100"/>
    </source>
</evidence>
<protein>
    <submittedName>
        <fullName evidence="2">Zinc finger protein</fullName>
    </submittedName>
</protein>
<reference evidence="2" key="3">
    <citation type="submission" date="2016-06" db="UniProtKB">
        <authorList>
            <consortium name="WormBaseParasite"/>
        </authorList>
    </citation>
    <scope>IDENTIFICATION</scope>
</reference>
<accession>A0A183C128</accession>
<name>A0A183C128_GLOPA</name>
<organism evidence="1 2">
    <name type="scientific">Globodera pallida</name>
    <name type="common">Potato cyst nematode worm</name>
    <name type="synonym">Heterodera pallida</name>
    <dbReference type="NCBI Taxonomy" id="36090"/>
    <lineage>
        <taxon>Eukaryota</taxon>
        <taxon>Metazoa</taxon>
        <taxon>Ecdysozoa</taxon>
        <taxon>Nematoda</taxon>
        <taxon>Chromadorea</taxon>
        <taxon>Rhabditida</taxon>
        <taxon>Tylenchina</taxon>
        <taxon>Tylenchomorpha</taxon>
        <taxon>Tylenchoidea</taxon>
        <taxon>Heteroderidae</taxon>
        <taxon>Heteroderinae</taxon>
        <taxon>Globodera</taxon>
    </lineage>
</organism>
<sequence>MALPQKDTDEVSIDEEDMINGSEVPIDELDENDYLDDQMDCAEHISDKRAGNHGQAAHANAKICFT</sequence>
<reference evidence="1" key="1">
    <citation type="submission" date="2013-12" db="EMBL/GenBank/DDBJ databases">
        <authorList>
            <person name="Aslett M."/>
        </authorList>
    </citation>
    <scope>NUCLEOTIDE SEQUENCE [LARGE SCALE GENOMIC DNA]</scope>
    <source>
        <strain evidence="1">Lindley</strain>
    </source>
</reference>
<dbReference type="Proteomes" id="UP000050741">
    <property type="component" value="Unassembled WGS sequence"/>
</dbReference>